<evidence type="ECO:0000313" key="2">
    <source>
        <dbReference type="EMBL" id="MBW92561.1"/>
    </source>
</evidence>
<evidence type="ECO:0000256" key="1">
    <source>
        <dbReference type="SAM" id="MobiDB-lite"/>
    </source>
</evidence>
<organism evidence="2">
    <name type="scientific">Rhizophora mucronata</name>
    <name type="common">Asiatic mangrove</name>
    <dbReference type="NCBI Taxonomy" id="61149"/>
    <lineage>
        <taxon>Eukaryota</taxon>
        <taxon>Viridiplantae</taxon>
        <taxon>Streptophyta</taxon>
        <taxon>Embryophyta</taxon>
        <taxon>Tracheophyta</taxon>
        <taxon>Spermatophyta</taxon>
        <taxon>Magnoliopsida</taxon>
        <taxon>eudicotyledons</taxon>
        <taxon>Gunneridae</taxon>
        <taxon>Pentapetalae</taxon>
        <taxon>rosids</taxon>
        <taxon>fabids</taxon>
        <taxon>Malpighiales</taxon>
        <taxon>Rhizophoraceae</taxon>
        <taxon>Rhizophora</taxon>
    </lineage>
</organism>
<proteinExistence type="predicted"/>
<feature type="compositionally biased region" description="Basic and acidic residues" evidence="1">
    <location>
        <begin position="7"/>
        <end position="18"/>
    </location>
</feature>
<name>A0A2P2JGG8_RHIMU</name>
<protein>
    <submittedName>
        <fullName evidence="2">Uncharacterized protein</fullName>
    </submittedName>
</protein>
<reference evidence="2" key="1">
    <citation type="submission" date="2018-02" db="EMBL/GenBank/DDBJ databases">
        <title>Rhizophora mucronata_Transcriptome.</title>
        <authorList>
            <person name="Meera S.P."/>
            <person name="Sreeshan A."/>
            <person name="Augustine A."/>
        </authorList>
    </citation>
    <scope>NUCLEOTIDE SEQUENCE</scope>
    <source>
        <tissue evidence="2">Leaf</tissue>
    </source>
</reference>
<dbReference type="AlphaFoldDB" id="A0A2P2JGG8"/>
<dbReference type="EMBL" id="GGEC01012078">
    <property type="protein sequence ID" value="MBW92561.1"/>
    <property type="molecule type" value="Transcribed_RNA"/>
</dbReference>
<feature type="region of interest" description="Disordered" evidence="1">
    <location>
        <begin position="1"/>
        <end position="31"/>
    </location>
</feature>
<accession>A0A2P2JGG8</accession>
<sequence length="31" mass="3644">MSEVEEVSLKTREFTRGENEEEYNQASSLNH</sequence>